<dbReference type="SUPFAM" id="SSF52047">
    <property type="entry name" value="RNI-like"/>
    <property type="match status" value="1"/>
</dbReference>
<reference evidence="2 3" key="1">
    <citation type="submission" date="2015-01" db="EMBL/GenBank/DDBJ databases">
        <title>The Genome Sequence of Ochroconis gallopava CBS43764.</title>
        <authorList>
            <consortium name="The Broad Institute Genomics Platform"/>
            <person name="Cuomo C."/>
            <person name="de Hoog S."/>
            <person name="Gorbushina A."/>
            <person name="Stielow B."/>
            <person name="Teixiera M."/>
            <person name="Abouelleil A."/>
            <person name="Chapman S.B."/>
            <person name="Priest M."/>
            <person name="Young S.K."/>
            <person name="Wortman J."/>
            <person name="Nusbaum C."/>
            <person name="Birren B."/>
        </authorList>
    </citation>
    <scope>NUCLEOTIDE SEQUENCE [LARGE SCALE GENOMIC DNA]</scope>
    <source>
        <strain evidence="2 3">CBS 43764</strain>
    </source>
</reference>
<name>A0A0D2AN44_9PEZI</name>
<keyword evidence="3" id="KW-1185">Reference proteome</keyword>
<dbReference type="RefSeq" id="XP_016218012.1">
    <property type="nucleotide sequence ID" value="XM_016353917.1"/>
</dbReference>
<dbReference type="VEuPathDB" id="FungiDB:PV09_01075"/>
<dbReference type="Proteomes" id="UP000053259">
    <property type="component" value="Unassembled WGS sequence"/>
</dbReference>
<evidence type="ECO:0000256" key="1">
    <source>
        <dbReference type="SAM" id="MobiDB-lite"/>
    </source>
</evidence>
<accession>A0A0D2AN44</accession>
<dbReference type="InParanoid" id="A0A0D2AN44"/>
<evidence type="ECO:0000313" key="2">
    <source>
        <dbReference type="EMBL" id="KIW08143.1"/>
    </source>
</evidence>
<dbReference type="CDD" id="cd09917">
    <property type="entry name" value="F-box_SF"/>
    <property type="match status" value="1"/>
</dbReference>
<protein>
    <recommendedName>
        <fullName evidence="4">F-box domain-containing protein</fullName>
    </recommendedName>
</protein>
<organism evidence="2 3">
    <name type="scientific">Verruconis gallopava</name>
    <dbReference type="NCBI Taxonomy" id="253628"/>
    <lineage>
        <taxon>Eukaryota</taxon>
        <taxon>Fungi</taxon>
        <taxon>Dikarya</taxon>
        <taxon>Ascomycota</taxon>
        <taxon>Pezizomycotina</taxon>
        <taxon>Dothideomycetes</taxon>
        <taxon>Pleosporomycetidae</taxon>
        <taxon>Venturiales</taxon>
        <taxon>Sympoventuriaceae</taxon>
        <taxon>Verruconis</taxon>
    </lineage>
</organism>
<proteinExistence type="predicted"/>
<dbReference type="Gene3D" id="3.80.10.10">
    <property type="entry name" value="Ribonuclease Inhibitor"/>
    <property type="match status" value="1"/>
</dbReference>
<feature type="region of interest" description="Disordered" evidence="1">
    <location>
        <begin position="482"/>
        <end position="504"/>
    </location>
</feature>
<dbReference type="STRING" id="253628.A0A0D2AN44"/>
<evidence type="ECO:0000313" key="3">
    <source>
        <dbReference type="Proteomes" id="UP000053259"/>
    </source>
</evidence>
<dbReference type="EMBL" id="KN847531">
    <property type="protein sequence ID" value="KIW08143.1"/>
    <property type="molecule type" value="Genomic_DNA"/>
</dbReference>
<dbReference type="InterPro" id="IPR032675">
    <property type="entry name" value="LRR_dom_sf"/>
</dbReference>
<evidence type="ECO:0008006" key="4">
    <source>
        <dbReference type="Google" id="ProtNLM"/>
    </source>
</evidence>
<gene>
    <name evidence="2" type="ORF">PV09_01075</name>
</gene>
<dbReference type="AlphaFoldDB" id="A0A0D2AN44"/>
<dbReference type="OrthoDB" id="3210378at2759"/>
<dbReference type="HOGENOM" id="CLU_008827_1_0_1"/>
<sequence length="655" mass="73586">MADKMSLKDSLISLATISSSKGTLSRYSHDSASGFTSRASASSYSATSASNGIHFEDVPRLVKTPWEADRSMRASMPRSTRRPAAGRSSLPERIFRELPDEIYERIVTRLELNYFCDASGTCINCYTRDLYNLSLTSRAWCRAAKQQLYSKIWILADSHNGSSEMPWHKLKLLRRTLRENPLLSRFVKEMHFPDAQIVYQESQIKTRQAIINTLASLVMAAPNLEKFSGLYLTYDHVFDRLTHALSTRGNLKEKTWVLRRSDVGVDEDGVYWSNHDEFGQADNHDAFLRSHDNWKNLELLCLFGQTTGRMDYRSFAATFRNLPSLKHLLISDFDSSQFSDRTLYAIPPSLQSLRLQDIPGVTEKGLARYFNTPAAITLRNLSLIKLEIASALLISNILAKCTNLKRFTLAQDVSPALPLGSDPPHEDGILYASNSLEYLHWDTIAYGPSIQDLANSIAGHAFPKLKVLRAPSDDGGVLQRLCAPQPGWSPDSPNSDEEENPFNHWSLPSAQREAQRRKTAASQDPFITIVVSDEEGNVQHTYVLRTYMGTLDSTIRYSLDPDVQGSNDFIAGLNDLLITREIVLDGGEKYCSNELHKSAGARGSFESSSTSSSGNSLRNLALGRRRSIKSKKPDFFYKGHKTRKILVSPEMRVFF</sequence>
<dbReference type="GeneID" id="27309048"/>